<organism evidence="1 2">
    <name type="scientific">Trametes sanguinea</name>
    <dbReference type="NCBI Taxonomy" id="158606"/>
    <lineage>
        <taxon>Eukaryota</taxon>
        <taxon>Fungi</taxon>
        <taxon>Dikarya</taxon>
        <taxon>Basidiomycota</taxon>
        <taxon>Agaricomycotina</taxon>
        <taxon>Agaricomycetes</taxon>
        <taxon>Polyporales</taxon>
        <taxon>Polyporaceae</taxon>
        <taxon>Trametes</taxon>
    </lineage>
</organism>
<evidence type="ECO:0000313" key="1">
    <source>
        <dbReference type="EMBL" id="KAJ2976995.1"/>
    </source>
</evidence>
<name>A0ACC1NCI2_9APHY</name>
<gene>
    <name evidence="1" type="ORF">NUW54_g11480</name>
</gene>
<evidence type="ECO:0000313" key="2">
    <source>
        <dbReference type="Proteomes" id="UP001144978"/>
    </source>
</evidence>
<accession>A0ACC1NCI2</accession>
<keyword evidence="2" id="KW-1185">Reference proteome</keyword>
<reference evidence="1" key="1">
    <citation type="submission" date="2022-08" db="EMBL/GenBank/DDBJ databases">
        <title>Genome Sequence of Pycnoporus sanguineus.</title>
        <authorList>
            <person name="Buettner E."/>
        </authorList>
    </citation>
    <scope>NUCLEOTIDE SEQUENCE</scope>
    <source>
        <strain evidence="1">CG-C14</strain>
    </source>
</reference>
<comment type="caution">
    <text evidence="1">The sequence shown here is derived from an EMBL/GenBank/DDBJ whole genome shotgun (WGS) entry which is preliminary data.</text>
</comment>
<protein>
    <submittedName>
        <fullName evidence="1">Uncharacterized protein</fullName>
    </submittedName>
</protein>
<sequence length="149" mass="16688">MQRSQRTARFKLRSYSMLRSYTAPRRSQQQPTSLAAQPAPRRRAQPLSPVDCAATILVPLYCWSCGTQRPRSGTAYMGVHMSLNRAASQGWTYPASSESVLPTYVPNRWCSTSLRGGTQGRQVVDRQARHTRIWTVRLNLADDDTGSTA</sequence>
<dbReference type="Proteomes" id="UP001144978">
    <property type="component" value="Unassembled WGS sequence"/>
</dbReference>
<proteinExistence type="predicted"/>
<dbReference type="EMBL" id="JANSHE010004496">
    <property type="protein sequence ID" value="KAJ2976995.1"/>
    <property type="molecule type" value="Genomic_DNA"/>
</dbReference>